<organism evidence="5 6">
    <name type="scientific">Streptomyces kaempferi</name>
    <dbReference type="NCBI Taxonomy" id="333725"/>
    <lineage>
        <taxon>Bacteria</taxon>
        <taxon>Bacillati</taxon>
        <taxon>Actinomycetota</taxon>
        <taxon>Actinomycetes</taxon>
        <taxon>Kitasatosporales</taxon>
        <taxon>Streptomycetaceae</taxon>
        <taxon>Streptomyces</taxon>
    </lineage>
</organism>
<dbReference type="EC" id="2.4.-.-" evidence="5"/>
<feature type="domain" description="Glycosyltransferase subfamily 4-like N-terminal" evidence="4">
    <location>
        <begin position="17"/>
        <end position="120"/>
    </location>
</feature>
<protein>
    <submittedName>
        <fullName evidence="5">Glycosyltransferase family 4 protein</fullName>
        <ecNumber evidence="5">2.4.-.-</ecNumber>
    </submittedName>
</protein>
<sequence>MRVLAMLHAYPPAHNAGAEWAAHSLLRELAARGHTVDVLLSQSAVASEPYDIDGVRVHPYRSKADPGPWMRGEGRAHAIVTHLENTARASVLGELNRIPVVHLLHNTFEKSKSWLVKGSPTLAVYNTVWMQADAEAWWRIHRGDRPMPWGITVHPPVAVADYEATPGDHVTLINLTEEKGAKVFYALAERMPRRKFLGVIGGYGHQIVRDDLTNVEIVPHTPGDRMAKDVYARTKILLAPSSYESYGRVAVEAMCSGIPVIAHPTPGLMESLGDAGTFCDRDDLPAWEAAIKKLSAPSVYRSISRSAAARAAGLDPGAELDTWCTAMEGVAKHGASRYRG</sequence>
<dbReference type="Proteomes" id="UP001597058">
    <property type="component" value="Unassembled WGS sequence"/>
</dbReference>
<dbReference type="PANTHER" id="PTHR45947">
    <property type="entry name" value="SULFOQUINOVOSYL TRANSFERASE SQD2"/>
    <property type="match status" value="1"/>
</dbReference>
<dbReference type="Pfam" id="PF00534">
    <property type="entry name" value="Glycos_transf_1"/>
    <property type="match status" value="1"/>
</dbReference>
<evidence type="ECO:0000256" key="1">
    <source>
        <dbReference type="ARBA" id="ARBA00022676"/>
    </source>
</evidence>
<dbReference type="SUPFAM" id="SSF53756">
    <property type="entry name" value="UDP-Glycosyltransferase/glycogen phosphorylase"/>
    <property type="match status" value="1"/>
</dbReference>
<keyword evidence="1 5" id="KW-0328">Glycosyltransferase</keyword>
<comment type="caution">
    <text evidence="5">The sequence shown here is derived from an EMBL/GenBank/DDBJ whole genome shotgun (WGS) entry which is preliminary data.</text>
</comment>
<evidence type="ECO:0000313" key="5">
    <source>
        <dbReference type="EMBL" id="MFD1309875.1"/>
    </source>
</evidence>
<dbReference type="Gene3D" id="3.40.50.2000">
    <property type="entry name" value="Glycogen Phosphorylase B"/>
    <property type="match status" value="2"/>
</dbReference>
<dbReference type="PANTHER" id="PTHR45947:SF3">
    <property type="entry name" value="SULFOQUINOVOSYL TRANSFERASE SQD2"/>
    <property type="match status" value="1"/>
</dbReference>
<feature type="domain" description="Glycosyl transferase family 1" evidence="3">
    <location>
        <begin position="175"/>
        <end position="295"/>
    </location>
</feature>
<dbReference type="Pfam" id="PF13579">
    <property type="entry name" value="Glyco_trans_4_4"/>
    <property type="match status" value="1"/>
</dbReference>
<name>A0ABW3XL34_9ACTN</name>
<proteinExistence type="predicted"/>
<dbReference type="InterPro" id="IPR001296">
    <property type="entry name" value="Glyco_trans_1"/>
</dbReference>
<dbReference type="CDD" id="cd03801">
    <property type="entry name" value="GT4_PimA-like"/>
    <property type="match status" value="1"/>
</dbReference>
<keyword evidence="2 5" id="KW-0808">Transferase</keyword>
<evidence type="ECO:0000259" key="4">
    <source>
        <dbReference type="Pfam" id="PF13579"/>
    </source>
</evidence>
<keyword evidence="6" id="KW-1185">Reference proteome</keyword>
<dbReference type="EMBL" id="JBHTMM010000043">
    <property type="protein sequence ID" value="MFD1309875.1"/>
    <property type="molecule type" value="Genomic_DNA"/>
</dbReference>
<reference evidence="6" key="1">
    <citation type="journal article" date="2019" name="Int. J. Syst. Evol. Microbiol.">
        <title>The Global Catalogue of Microorganisms (GCM) 10K type strain sequencing project: providing services to taxonomists for standard genome sequencing and annotation.</title>
        <authorList>
            <consortium name="The Broad Institute Genomics Platform"/>
            <consortium name="The Broad Institute Genome Sequencing Center for Infectious Disease"/>
            <person name="Wu L."/>
            <person name="Ma J."/>
        </authorList>
    </citation>
    <scope>NUCLEOTIDE SEQUENCE [LARGE SCALE GENOMIC DNA]</scope>
    <source>
        <strain evidence="6">CGMCC 4.7020</strain>
    </source>
</reference>
<dbReference type="InterPro" id="IPR050194">
    <property type="entry name" value="Glycosyltransferase_grp1"/>
</dbReference>
<dbReference type="InterPro" id="IPR028098">
    <property type="entry name" value="Glyco_trans_4-like_N"/>
</dbReference>
<evidence type="ECO:0000313" key="6">
    <source>
        <dbReference type="Proteomes" id="UP001597058"/>
    </source>
</evidence>
<gene>
    <name evidence="5" type="ORF">ACFQ5X_28940</name>
</gene>
<evidence type="ECO:0000259" key="3">
    <source>
        <dbReference type="Pfam" id="PF00534"/>
    </source>
</evidence>
<dbReference type="GO" id="GO:0016757">
    <property type="term" value="F:glycosyltransferase activity"/>
    <property type="evidence" value="ECO:0007669"/>
    <property type="project" value="UniProtKB-KW"/>
</dbReference>
<accession>A0ABW3XL34</accession>
<evidence type="ECO:0000256" key="2">
    <source>
        <dbReference type="ARBA" id="ARBA00022679"/>
    </source>
</evidence>
<dbReference type="RefSeq" id="WP_381329328.1">
    <property type="nucleotide sequence ID" value="NZ_JBHTMM010000043.1"/>
</dbReference>